<accession>A0A2U8W8B4</accession>
<keyword evidence="4" id="KW-1185">Reference proteome</keyword>
<evidence type="ECO:0000313" key="4">
    <source>
        <dbReference type="Proteomes" id="UP000245926"/>
    </source>
</evidence>
<dbReference type="AlphaFoldDB" id="A0A2U8W8B4"/>
<dbReference type="CDD" id="cd00085">
    <property type="entry name" value="HNHc"/>
    <property type="match status" value="1"/>
</dbReference>
<feature type="compositionally biased region" description="Polar residues" evidence="1">
    <location>
        <begin position="181"/>
        <end position="200"/>
    </location>
</feature>
<name>A0A2U8W8B4_9HYPH</name>
<feature type="region of interest" description="Disordered" evidence="1">
    <location>
        <begin position="120"/>
        <end position="145"/>
    </location>
</feature>
<dbReference type="Proteomes" id="UP000245926">
    <property type="component" value="Chromosome"/>
</dbReference>
<feature type="domain" description="HNH nuclease" evidence="2">
    <location>
        <begin position="20"/>
        <end position="75"/>
    </location>
</feature>
<dbReference type="InterPro" id="IPR003615">
    <property type="entry name" value="HNH_nuc"/>
</dbReference>
<dbReference type="GO" id="GO:0003676">
    <property type="term" value="F:nucleic acid binding"/>
    <property type="evidence" value="ECO:0007669"/>
    <property type="project" value="InterPro"/>
</dbReference>
<dbReference type="Pfam" id="PF01844">
    <property type="entry name" value="HNH"/>
    <property type="match status" value="1"/>
</dbReference>
<gene>
    <name evidence="3" type="ORF">DK389_16090</name>
</gene>
<dbReference type="KEGG" id="mets:DK389_16090"/>
<organism evidence="3 4">
    <name type="scientific">Methylobacterium durans</name>
    <dbReference type="NCBI Taxonomy" id="2202825"/>
    <lineage>
        <taxon>Bacteria</taxon>
        <taxon>Pseudomonadati</taxon>
        <taxon>Pseudomonadota</taxon>
        <taxon>Alphaproteobacteria</taxon>
        <taxon>Hyphomicrobiales</taxon>
        <taxon>Methylobacteriaceae</taxon>
        <taxon>Methylobacterium</taxon>
    </lineage>
</organism>
<evidence type="ECO:0000256" key="1">
    <source>
        <dbReference type="SAM" id="MobiDB-lite"/>
    </source>
</evidence>
<proteinExistence type="predicted"/>
<dbReference type="RefSeq" id="WP_109891059.1">
    <property type="nucleotide sequence ID" value="NZ_CP029550.1"/>
</dbReference>
<dbReference type="Gene3D" id="1.10.30.50">
    <property type="match status" value="1"/>
</dbReference>
<dbReference type="SMART" id="SM00507">
    <property type="entry name" value="HNHc"/>
    <property type="match status" value="1"/>
</dbReference>
<dbReference type="GO" id="GO:0004519">
    <property type="term" value="F:endonuclease activity"/>
    <property type="evidence" value="ECO:0007669"/>
    <property type="project" value="InterPro"/>
</dbReference>
<dbReference type="InterPro" id="IPR002711">
    <property type="entry name" value="HNH"/>
</dbReference>
<evidence type="ECO:0000313" key="3">
    <source>
        <dbReference type="EMBL" id="AWN41750.1"/>
    </source>
</evidence>
<evidence type="ECO:0000259" key="2">
    <source>
        <dbReference type="SMART" id="SM00507"/>
    </source>
</evidence>
<dbReference type="OrthoDB" id="7993590at2"/>
<dbReference type="GO" id="GO:0008270">
    <property type="term" value="F:zinc ion binding"/>
    <property type="evidence" value="ECO:0007669"/>
    <property type="project" value="InterPro"/>
</dbReference>
<dbReference type="EMBL" id="CP029550">
    <property type="protein sequence ID" value="AWN41750.1"/>
    <property type="molecule type" value="Genomic_DNA"/>
</dbReference>
<protein>
    <recommendedName>
        <fullName evidence="2">HNH nuclease domain-containing protein</fullName>
    </recommendedName>
</protein>
<reference evidence="4" key="1">
    <citation type="submission" date="2018-05" db="EMBL/GenBank/DDBJ databases">
        <title>Complete Genome Sequence of Methylobacterium sp. 17SD2-17.</title>
        <authorList>
            <person name="Srinivasan S."/>
        </authorList>
    </citation>
    <scope>NUCLEOTIDE SEQUENCE [LARGE SCALE GENOMIC DNA]</scope>
    <source>
        <strain evidence="4">17SD2-17</strain>
    </source>
</reference>
<sequence length="410" mass="45517">MPLITPEDIGTTPRSCLSPRRRLQAWERTNGKCVVCGERIDGARERWIIEHIRALELGGADELDNMGPAHEACGREKTRDDHARTAQAKRQKLRHIGAAVSAQPLPGSRATPLKRKVNGTVVPRADGPRRQFEGLPQRGLTSDPDPAAAPCLAPAVKARAVYPFATVELVTGLGEPRTAAPMNQRTRDLSSSQQPATNGNVSDAGAGEILPPVPAHLAFLFDERPLLVGESAEQYDALMRSVLHEVKPREPIEAIWTKDIIDLTWETLRYRGYKQRILDQARLQTVEELIAPMIREEEQVDPDPDHPLSPRKMATGWMRGSEHERTWVDQQLRERGIMPENVAAQAFANTLSVIERIERQITSASARRDTALREIERRRSAFGRQLRSSTDILDVDPNGSAASAIPVSRS</sequence>
<feature type="region of interest" description="Disordered" evidence="1">
    <location>
        <begin position="176"/>
        <end position="200"/>
    </location>
</feature>
<feature type="region of interest" description="Disordered" evidence="1">
    <location>
        <begin position="391"/>
        <end position="410"/>
    </location>
</feature>